<evidence type="ECO:0000256" key="2">
    <source>
        <dbReference type="ARBA" id="ARBA00022692"/>
    </source>
</evidence>
<evidence type="ECO:0000313" key="7">
    <source>
        <dbReference type="Proteomes" id="UP000295142"/>
    </source>
</evidence>
<dbReference type="PANTHER" id="PTHR43483">
    <property type="entry name" value="MEMBRANE TRANSPORTER PROTEIN HI_0806-RELATED"/>
    <property type="match status" value="1"/>
</dbReference>
<accession>A0A4R2KJF8</accession>
<reference evidence="6 7" key="1">
    <citation type="submission" date="2019-03" db="EMBL/GenBank/DDBJ databases">
        <title>Genomic Encyclopedia of Type Strains, Phase IV (KMG-IV): sequencing the most valuable type-strain genomes for metagenomic binning, comparative biology and taxonomic classification.</title>
        <authorList>
            <person name="Goeker M."/>
        </authorList>
    </citation>
    <scope>NUCLEOTIDE SEQUENCE [LARGE SCALE GENOMIC DNA]</scope>
    <source>
        <strain evidence="6 7">DSM 4868</strain>
    </source>
</reference>
<dbReference type="OrthoDB" id="457670at2"/>
<keyword evidence="3 5" id="KW-1133">Transmembrane helix</keyword>
<keyword evidence="2 5" id="KW-0812">Transmembrane</keyword>
<dbReference type="InterPro" id="IPR002781">
    <property type="entry name" value="TM_pro_TauE-like"/>
</dbReference>
<evidence type="ECO:0000313" key="6">
    <source>
        <dbReference type="EMBL" id="TCO72567.1"/>
    </source>
</evidence>
<feature type="transmembrane region" description="Helical" evidence="5">
    <location>
        <begin position="255"/>
        <end position="272"/>
    </location>
</feature>
<protein>
    <recommendedName>
        <fullName evidence="5">Probable membrane transporter protein</fullName>
    </recommendedName>
</protein>
<dbReference type="AlphaFoldDB" id="A0A4R2KJF8"/>
<keyword evidence="5" id="KW-1003">Cell membrane</keyword>
<keyword evidence="4 5" id="KW-0472">Membrane</keyword>
<dbReference type="Proteomes" id="UP000295142">
    <property type="component" value="Unassembled WGS sequence"/>
</dbReference>
<comment type="caution">
    <text evidence="6">The sequence shown here is derived from an EMBL/GenBank/DDBJ whole genome shotgun (WGS) entry which is preliminary data.</text>
</comment>
<feature type="transmembrane region" description="Helical" evidence="5">
    <location>
        <begin position="12"/>
        <end position="42"/>
    </location>
</feature>
<comment type="similarity">
    <text evidence="5">Belongs to the 4-toluene sulfonate uptake permease (TSUP) (TC 2.A.102) family.</text>
</comment>
<feature type="transmembrane region" description="Helical" evidence="5">
    <location>
        <begin position="156"/>
        <end position="177"/>
    </location>
</feature>
<feature type="transmembrane region" description="Helical" evidence="5">
    <location>
        <begin position="225"/>
        <end position="243"/>
    </location>
</feature>
<organism evidence="6 7">
    <name type="scientific">Rhodovulum euryhalinum</name>
    <dbReference type="NCBI Taxonomy" id="35805"/>
    <lineage>
        <taxon>Bacteria</taxon>
        <taxon>Pseudomonadati</taxon>
        <taxon>Pseudomonadota</taxon>
        <taxon>Alphaproteobacteria</taxon>
        <taxon>Rhodobacterales</taxon>
        <taxon>Paracoccaceae</taxon>
        <taxon>Rhodovulum</taxon>
    </lineage>
</organism>
<name>A0A4R2KJF8_9RHOB</name>
<dbReference type="PANTHER" id="PTHR43483:SF3">
    <property type="entry name" value="MEMBRANE TRANSPORTER PROTEIN HI_0806-RELATED"/>
    <property type="match status" value="1"/>
</dbReference>
<evidence type="ECO:0000256" key="4">
    <source>
        <dbReference type="ARBA" id="ARBA00023136"/>
    </source>
</evidence>
<evidence type="ECO:0000256" key="1">
    <source>
        <dbReference type="ARBA" id="ARBA00004141"/>
    </source>
</evidence>
<evidence type="ECO:0000256" key="5">
    <source>
        <dbReference type="RuleBase" id="RU363041"/>
    </source>
</evidence>
<dbReference type="EMBL" id="SLWW01000004">
    <property type="protein sequence ID" value="TCO72567.1"/>
    <property type="molecule type" value="Genomic_DNA"/>
</dbReference>
<sequence>MPELSLFLPMLAMLLLIGAIAGVIAGLLGVGGGLILVPAFFYAFGALGYDSPQLMQICLATSLSTIVVTSVRSVLAHNRKGAVDWAILKTWAPGLVLGALVGVLVAAGLRSEVLQAIFGVLGVLAGGYLAFGRSGWRLAETMPGGTLRAALSSGVGFLAVLMGIGGGLFGVPLMTVYGQAIHRAVATAAGFGVLIALPSVIAFLLVDIPPAGRPPLTFGAVNLPAFAVIVGMTLLTTPLGVALAHRLDPKPLRRVFALFAIVVAGNMLRKAVGL</sequence>
<keyword evidence="7" id="KW-1185">Reference proteome</keyword>
<feature type="transmembrane region" description="Helical" evidence="5">
    <location>
        <begin position="184"/>
        <end position="205"/>
    </location>
</feature>
<comment type="subcellular location">
    <subcellularLocation>
        <location evidence="5">Cell membrane</location>
        <topology evidence="5">Multi-pass membrane protein</topology>
    </subcellularLocation>
    <subcellularLocation>
        <location evidence="1">Membrane</location>
        <topology evidence="1">Multi-pass membrane protein</topology>
    </subcellularLocation>
</comment>
<dbReference type="RefSeq" id="WP_132543236.1">
    <property type="nucleotide sequence ID" value="NZ_SLWW01000004.1"/>
</dbReference>
<evidence type="ECO:0000256" key="3">
    <source>
        <dbReference type="ARBA" id="ARBA00022989"/>
    </source>
</evidence>
<dbReference type="GO" id="GO:0005886">
    <property type="term" value="C:plasma membrane"/>
    <property type="evidence" value="ECO:0007669"/>
    <property type="project" value="UniProtKB-SubCell"/>
</dbReference>
<gene>
    <name evidence="6" type="ORF">EV655_104257</name>
</gene>
<feature type="transmembrane region" description="Helical" evidence="5">
    <location>
        <begin position="54"/>
        <end position="71"/>
    </location>
</feature>
<feature type="transmembrane region" description="Helical" evidence="5">
    <location>
        <begin position="91"/>
        <end position="109"/>
    </location>
</feature>
<dbReference type="Pfam" id="PF01925">
    <property type="entry name" value="TauE"/>
    <property type="match status" value="1"/>
</dbReference>
<feature type="transmembrane region" description="Helical" evidence="5">
    <location>
        <begin position="116"/>
        <end position="136"/>
    </location>
</feature>
<proteinExistence type="inferred from homology"/>